<dbReference type="UniPathway" id="UPA00219"/>
<keyword evidence="10" id="KW-0573">Peptidoglycan synthesis</keyword>
<dbReference type="Pfam" id="PF00768">
    <property type="entry name" value="Peptidase_S11"/>
    <property type="match status" value="1"/>
</dbReference>
<gene>
    <name evidence="18" type="ORF">FHS48_001430</name>
</gene>
<dbReference type="InterPro" id="IPR037167">
    <property type="entry name" value="Peptidase_S11_C_sf"/>
</dbReference>
<dbReference type="SUPFAM" id="SSF69189">
    <property type="entry name" value="Penicillin-binding protein associated domain"/>
    <property type="match status" value="1"/>
</dbReference>
<dbReference type="InterPro" id="IPR015956">
    <property type="entry name" value="Peniciliin-bd_prot_C_sf"/>
</dbReference>
<name>A0A7W9ZEY9_NOVIT</name>
<dbReference type="AlphaFoldDB" id="A0A7W9ZEY9"/>
<dbReference type="InterPro" id="IPR012907">
    <property type="entry name" value="Peptidase_S11_C"/>
</dbReference>
<feature type="active site" evidence="13">
    <location>
        <position position="140"/>
    </location>
</feature>
<dbReference type="InterPro" id="IPR012338">
    <property type="entry name" value="Beta-lactam/transpept-like"/>
</dbReference>
<feature type="domain" description="Peptidase S11 D-Ala-D-Ala carboxypeptidase A C-terminal" evidence="17">
    <location>
        <begin position="292"/>
        <end position="383"/>
    </location>
</feature>
<keyword evidence="11" id="KW-0961">Cell wall biogenesis/degradation</keyword>
<dbReference type="Pfam" id="PF07943">
    <property type="entry name" value="PBP5_C"/>
    <property type="match status" value="1"/>
</dbReference>
<evidence type="ECO:0000259" key="17">
    <source>
        <dbReference type="SMART" id="SM00936"/>
    </source>
</evidence>
<dbReference type="GO" id="GO:0008360">
    <property type="term" value="P:regulation of cell shape"/>
    <property type="evidence" value="ECO:0007669"/>
    <property type="project" value="UniProtKB-KW"/>
</dbReference>
<comment type="caution">
    <text evidence="18">The sequence shown here is derived from an EMBL/GenBank/DDBJ whole genome shotgun (WGS) entry which is preliminary data.</text>
</comment>
<feature type="binding site" evidence="14">
    <location>
        <position position="242"/>
    </location>
    <ligand>
        <name>substrate</name>
    </ligand>
</feature>
<keyword evidence="9" id="KW-0133">Cell shape</keyword>
<dbReference type="GO" id="GO:0071555">
    <property type="term" value="P:cell wall organization"/>
    <property type="evidence" value="ECO:0007669"/>
    <property type="project" value="UniProtKB-KW"/>
</dbReference>
<feature type="active site" description="Proton acceptor" evidence="13">
    <location>
        <position position="78"/>
    </location>
</feature>
<evidence type="ECO:0000256" key="10">
    <source>
        <dbReference type="ARBA" id="ARBA00022984"/>
    </source>
</evidence>
<keyword evidence="5 18" id="KW-0121">Carboxypeptidase</keyword>
<keyword evidence="8 18" id="KW-0378">Hydrolase</keyword>
<dbReference type="GO" id="GO:0006508">
    <property type="term" value="P:proteolysis"/>
    <property type="evidence" value="ECO:0007669"/>
    <property type="project" value="UniProtKB-KW"/>
</dbReference>
<comment type="pathway">
    <text evidence="2">Cell wall biogenesis; peptidoglycan biosynthesis.</text>
</comment>
<evidence type="ECO:0000313" key="18">
    <source>
        <dbReference type="EMBL" id="MBB6210020.1"/>
    </source>
</evidence>
<organism evidence="18 19">
    <name type="scientific">Novispirillum itersonii</name>
    <name type="common">Aquaspirillum itersonii</name>
    <dbReference type="NCBI Taxonomy" id="189"/>
    <lineage>
        <taxon>Bacteria</taxon>
        <taxon>Pseudomonadati</taxon>
        <taxon>Pseudomonadota</taxon>
        <taxon>Alphaproteobacteria</taxon>
        <taxon>Rhodospirillales</taxon>
        <taxon>Novispirillaceae</taxon>
        <taxon>Novispirillum</taxon>
    </lineage>
</organism>
<dbReference type="PANTHER" id="PTHR21581:SF6">
    <property type="entry name" value="TRAFFICKING PROTEIN PARTICLE COMPLEX SUBUNIT 12"/>
    <property type="match status" value="1"/>
</dbReference>
<dbReference type="SMART" id="SM00936">
    <property type="entry name" value="PBP5_C"/>
    <property type="match status" value="1"/>
</dbReference>
<evidence type="ECO:0000256" key="11">
    <source>
        <dbReference type="ARBA" id="ARBA00023316"/>
    </source>
</evidence>
<dbReference type="Gene3D" id="2.60.410.10">
    <property type="entry name" value="D-Ala-D-Ala carboxypeptidase, C-terminal domain"/>
    <property type="match status" value="1"/>
</dbReference>
<evidence type="ECO:0000256" key="8">
    <source>
        <dbReference type="ARBA" id="ARBA00022801"/>
    </source>
</evidence>
<evidence type="ECO:0000256" key="5">
    <source>
        <dbReference type="ARBA" id="ARBA00022645"/>
    </source>
</evidence>
<dbReference type="RefSeq" id="WP_184262799.1">
    <property type="nucleotide sequence ID" value="NZ_JACIIX010000004.1"/>
</dbReference>
<dbReference type="Gene3D" id="3.40.710.10">
    <property type="entry name" value="DD-peptidase/beta-lactamase superfamily"/>
    <property type="match status" value="1"/>
</dbReference>
<evidence type="ECO:0000256" key="3">
    <source>
        <dbReference type="ARBA" id="ARBA00007164"/>
    </source>
</evidence>
<keyword evidence="19" id="KW-1185">Reference proteome</keyword>
<dbReference type="EMBL" id="JACIIX010000004">
    <property type="protein sequence ID" value="MBB6210020.1"/>
    <property type="molecule type" value="Genomic_DNA"/>
</dbReference>
<feature type="chain" id="PRO_5031077501" description="serine-type D-Ala-D-Ala carboxypeptidase" evidence="16">
    <location>
        <begin position="24"/>
        <end position="424"/>
    </location>
</feature>
<dbReference type="SUPFAM" id="SSF56601">
    <property type="entry name" value="beta-lactamase/transpeptidase-like"/>
    <property type="match status" value="1"/>
</dbReference>
<proteinExistence type="inferred from homology"/>
<dbReference type="InterPro" id="IPR001967">
    <property type="entry name" value="Peptidase_S11_N"/>
</dbReference>
<evidence type="ECO:0000256" key="1">
    <source>
        <dbReference type="ARBA" id="ARBA00003217"/>
    </source>
</evidence>
<keyword evidence="6" id="KW-0645">Protease</keyword>
<comment type="similarity">
    <text evidence="3 15">Belongs to the peptidase S11 family.</text>
</comment>
<evidence type="ECO:0000256" key="14">
    <source>
        <dbReference type="PIRSR" id="PIRSR618044-2"/>
    </source>
</evidence>
<dbReference type="PANTHER" id="PTHR21581">
    <property type="entry name" value="D-ALANYL-D-ALANINE CARBOXYPEPTIDASE"/>
    <property type="match status" value="1"/>
</dbReference>
<evidence type="ECO:0000256" key="13">
    <source>
        <dbReference type="PIRSR" id="PIRSR618044-1"/>
    </source>
</evidence>
<dbReference type="GO" id="GO:0009002">
    <property type="term" value="F:serine-type D-Ala-D-Ala carboxypeptidase activity"/>
    <property type="evidence" value="ECO:0007669"/>
    <property type="project" value="UniProtKB-EC"/>
</dbReference>
<dbReference type="InterPro" id="IPR018044">
    <property type="entry name" value="Peptidase_S11"/>
</dbReference>
<sequence>MLVSALCQSVSAPRKILRHLALAAVSAAMLSSTALIAPAGAVTLETKAREAYLVDFETGAVLFDKNGTTQMPPSSMSKLMTALMVFERLKEGSLSFEEKFRVSQNAWKKGGAASGGSTMFLDLNSEAKVEDLLRGMIIQSGNDACIVLAEGLMGTEDAFAEAMNRKAKEIGLKDSHFANATGLPDPNHYMTARDLATLARYLIVTFPEYYRIYSEKEFYYNKIRQQNRNPLLFTMPGADGLKTGHTSVAGYGLTGSAQRGERRQIMVINGLNSMAERSEESQKIMDWGFANFENKTLFTAGENISTAEVWLGDVDEVPLTAQKDIRLTLPRRAAQNLDVRVVYNGPIPAPIQKGAQIATLRVNGQDMDAPIDVPLYAAADVERLGFMGRIAAALRHMVVGPASQNVTDMTSKALTVPSTAQPAK</sequence>
<evidence type="ECO:0000256" key="2">
    <source>
        <dbReference type="ARBA" id="ARBA00004752"/>
    </source>
</evidence>
<evidence type="ECO:0000313" key="19">
    <source>
        <dbReference type="Proteomes" id="UP000544872"/>
    </source>
</evidence>
<comment type="function">
    <text evidence="1">Removes C-terminal D-alanyl residues from sugar-peptide cell wall precursors.</text>
</comment>
<evidence type="ECO:0000256" key="7">
    <source>
        <dbReference type="ARBA" id="ARBA00022729"/>
    </source>
</evidence>
<feature type="active site" description="Acyl-ester intermediate" evidence="13">
    <location>
        <position position="75"/>
    </location>
</feature>
<comment type="catalytic activity">
    <reaction evidence="12">
        <text>Preferential cleavage: (Ac)2-L-Lys-D-Ala-|-D-Ala. Also transpeptidation of peptidyl-alanyl moieties that are N-acyl substituents of D-alanine.</text>
        <dbReference type="EC" id="3.4.16.4"/>
    </reaction>
</comment>
<dbReference type="Proteomes" id="UP000544872">
    <property type="component" value="Unassembled WGS sequence"/>
</dbReference>
<protein>
    <recommendedName>
        <fullName evidence="4">serine-type D-Ala-D-Ala carboxypeptidase</fullName>
        <ecNumber evidence="4">3.4.16.4</ecNumber>
    </recommendedName>
</protein>
<evidence type="ECO:0000256" key="12">
    <source>
        <dbReference type="ARBA" id="ARBA00034000"/>
    </source>
</evidence>
<evidence type="ECO:0000256" key="15">
    <source>
        <dbReference type="RuleBase" id="RU004016"/>
    </source>
</evidence>
<keyword evidence="7 16" id="KW-0732">Signal</keyword>
<evidence type="ECO:0000256" key="9">
    <source>
        <dbReference type="ARBA" id="ARBA00022960"/>
    </source>
</evidence>
<reference evidence="18 19" key="1">
    <citation type="submission" date="2020-08" db="EMBL/GenBank/DDBJ databases">
        <title>Genomic Encyclopedia of Type Strains, Phase IV (KMG-IV): sequencing the most valuable type-strain genomes for metagenomic binning, comparative biology and taxonomic classification.</title>
        <authorList>
            <person name="Goeker M."/>
        </authorList>
    </citation>
    <scope>NUCLEOTIDE SEQUENCE [LARGE SCALE GENOMIC DNA]</scope>
    <source>
        <strain evidence="18 19">DSM 11590</strain>
    </source>
</reference>
<dbReference type="PRINTS" id="PR00725">
    <property type="entry name" value="DADACBPTASE1"/>
</dbReference>
<accession>A0A7W9ZEY9</accession>
<evidence type="ECO:0000256" key="4">
    <source>
        <dbReference type="ARBA" id="ARBA00012448"/>
    </source>
</evidence>
<feature type="signal peptide" evidence="16">
    <location>
        <begin position="1"/>
        <end position="23"/>
    </location>
</feature>
<evidence type="ECO:0000256" key="16">
    <source>
        <dbReference type="SAM" id="SignalP"/>
    </source>
</evidence>
<dbReference type="EC" id="3.4.16.4" evidence="4"/>
<dbReference type="GO" id="GO:0009252">
    <property type="term" value="P:peptidoglycan biosynthetic process"/>
    <property type="evidence" value="ECO:0007669"/>
    <property type="project" value="UniProtKB-UniPathway"/>
</dbReference>
<evidence type="ECO:0000256" key="6">
    <source>
        <dbReference type="ARBA" id="ARBA00022670"/>
    </source>
</evidence>